<dbReference type="PANTHER" id="PTHR22734:SF2">
    <property type="entry name" value="U3 SMALL NUCLEOLAR RIBONUCLEOPROTEIN PROTEIN IMP4"/>
    <property type="match status" value="1"/>
</dbReference>
<dbReference type="PANTHER" id="PTHR22734">
    <property type="entry name" value="U3 SMALL NUCLEOLAR RIBONUCLEOPROTEIN PROTEIN IMP4"/>
    <property type="match status" value="1"/>
</dbReference>
<dbReference type="PROSITE" id="PS50833">
    <property type="entry name" value="BRIX"/>
    <property type="match status" value="1"/>
</dbReference>
<dbReference type="SUPFAM" id="SSF52954">
    <property type="entry name" value="Class II aaRS ABD-related"/>
    <property type="match status" value="1"/>
</dbReference>
<organism evidence="2">
    <name type="scientific">Triatoma infestans</name>
    <name type="common">Assassin bug</name>
    <dbReference type="NCBI Taxonomy" id="30076"/>
    <lineage>
        <taxon>Eukaryota</taxon>
        <taxon>Metazoa</taxon>
        <taxon>Ecdysozoa</taxon>
        <taxon>Arthropoda</taxon>
        <taxon>Hexapoda</taxon>
        <taxon>Insecta</taxon>
        <taxon>Pterygota</taxon>
        <taxon>Neoptera</taxon>
        <taxon>Paraneoptera</taxon>
        <taxon>Hemiptera</taxon>
        <taxon>Heteroptera</taxon>
        <taxon>Panheteroptera</taxon>
        <taxon>Cimicomorpha</taxon>
        <taxon>Reduviidae</taxon>
        <taxon>Triatominae</taxon>
        <taxon>Triatoma</taxon>
    </lineage>
</organism>
<name>A0A161MF83_TRIIF</name>
<dbReference type="InterPro" id="IPR044281">
    <property type="entry name" value="IMP4/RPF1"/>
</dbReference>
<evidence type="ECO:0000313" key="2">
    <source>
        <dbReference type="EMBL" id="JAR99365.1"/>
    </source>
</evidence>
<keyword evidence="2" id="KW-0687">Ribonucleoprotein</keyword>
<dbReference type="GO" id="GO:0034457">
    <property type="term" value="C:Mpp10 complex"/>
    <property type="evidence" value="ECO:0007669"/>
    <property type="project" value="TreeGrafter"/>
</dbReference>
<reference evidence="2" key="2">
    <citation type="journal article" date="2017" name="J. Med. Entomol.">
        <title>Transcriptome Analysis of the Triatoma infestans (Hemiptera: Reduviidae) Integument.</title>
        <authorList>
            <person name="Calderon-Fernandez G.M."/>
            <person name="Moriconi D.E."/>
            <person name="Dulbecco A.B."/>
            <person name="Juarez M.P."/>
        </authorList>
    </citation>
    <scope>NUCLEOTIDE SEQUENCE</scope>
    <source>
        <strain evidence="2">Int1</strain>
        <tissue evidence="2">Integument</tissue>
    </source>
</reference>
<protein>
    <submittedName>
        <fullName evidence="2">U3 small nucleolar ribonucleoprotein imp4</fullName>
    </submittedName>
</protein>
<dbReference type="Gene3D" id="3.40.50.10480">
    <property type="entry name" value="Probable brix-domain ribosomal biogenesis protein"/>
    <property type="match status" value="1"/>
</dbReference>
<dbReference type="InterPro" id="IPR007109">
    <property type="entry name" value="Brix"/>
</dbReference>
<feature type="domain" description="Brix" evidence="1">
    <location>
        <begin position="1"/>
        <end position="68"/>
    </location>
</feature>
<evidence type="ECO:0000259" key="1">
    <source>
        <dbReference type="PROSITE" id="PS50833"/>
    </source>
</evidence>
<sequence length="68" mass="8035">MRYFTISDVIMRHDIPNIGTMSEQYPHLIFHNFTTKLGKRVTNILKYLFPVPKEDSKRVILLPITMIT</sequence>
<reference evidence="2" key="1">
    <citation type="submission" date="2016-04" db="EMBL/GenBank/DDBJ databases">
        <authorList>
            <person name="Calderon-Fernandez G.M.Sr."/>
        </authorList>
    </citation>
    <scope>NUCLEOTIDE SEQUENCE</scope>
    <source>
        <strain evidence="2">Int1</strain>
        <tissue evidence="2">Integument</tissue>
    </source>
</reference>
<dbReference type="AlphaFoldDB" id="A0A161MF83"/>
<dbReference type="GO" id="GO:0030515">
    <property type="term" value="F:snoRNA binding"/>
    <property type="evidence" value="ECO:0007669"/>
    <property type="project" value="TreeGrafter"/>
</dbReference>
<dbReference type="GO" id="GO:0006364">
    <property type="term" value="P:rRNA processing"/>
    <property type="evidence" value="ECO:0007669"/>
    <property type="project" value="InterPro"/>
</dbReference>
<dbReference type="EMBL" id="GEMB01003891">
    <property type="protein sequence ID" value="JAR99365.1"/>
    <property type="molecule type" value="Transcribed_RNA"/>
</dbReference>
<proteinExistence type="predicted"/>
<dbReference type="GO" id="GO:0042134">
    <property type="term" value="F:rRNA primary transcript binding"/>
    <property type="evidence" value="ECO:0007669"/>
    <property type="project" value="InterPro"/>
</dbReference>
<accession>A0A161MF83</accession>
<dbReference type="GO" id="GO:0032040">
    <property type="term" value="C:small-subunit processome"/>
    <property type="evidence" value="ECO:0007669"/>
    <property type="project" value="TreeGrafter"/>
</dbReference>